<evidence type="ECO:0000256" key="3">
    <source>
        <dbReference type="ARBA" id="ARBA00033787"/>
    </source>
</evidence>
<name>A0AB36TIY9_ACETH</name>
<dbReference type="NCBIfam" id="NF041155">
    <property type="entry name" value="encap_f1"/>
    <property type="match status" value="1"/>
</dbReference>
<protein>
    <recommendedName>
        <fullName evidence="4">Type 1 encapsulin shell protein</fullName>
    </recommendedName>
</protein>
<dbReference type="GO" id="GO:0140737">
    <property type="term" value="C:encapsulin nanocompartment"/>
    <property type="evidence" value="ECO:0007669"/>
    <property type="project" value="UniProtKB-SubCell"/>
</dbReference>
<dbReference type="Gene3D" id="3.30.2320.10">
    <property type="entry name" value="hypothetical protein PF0899 domain"/>
    <property type="match status" value="1"/>
</dbReference>
<comment type="caution">
    <text evidence="5">The sequence shown here is derived from an EMBL/GenBank/DDBJ whole genome shotgun (WGS) entry which is preliminary data.</text>
</comment>
<comment type="similarity">
    <text evidence="2">Belongs to the encapsulin family. Family 1 subfamily.</text>
</comment>
<sequence length="270" mass="30201">MDFLSREGSPISADLWEKIDEAVVSAAKKILTGRRFISIYGPLGAGIQAINVDNISELDETEGNISVIRGRTYQHIPLINEDFSLLWRDLEFSEQMGLPVDLSSASRAATQCALREDKLIFYGNDELGYKGLLTEDGIVKFPISNWSEGENPFKDISIGLAKFIENGIVGRKALVVSPNLFVQLQRIQPGTGTTEYDRINKLLDGNIFSTPVLKDDKAVLVCSEPQNIDLVIGQDMITSYLETKNLNHYFRIMETILLRIKNKKAVIVFD</sequence>
<dbReference type="InterPro" id="IPR051429">
    <property type="entry name" value="Encapsulin_nc"/>
</dbReference>
<dbReference type="AlphaFoldDB" id="A0AB36TIY9"/>
<organism evidence="5 6">
    <name type="scientific">Acetivibrio thermocellus AD2</name>
    <dbReference type="NCBI Taxonomy" id="1138384"/>
    <lineage>
        <taxon>Bacteria</taxon>
        <taxon>Bacillati</taxon>
        <taxon>Bacillota</taxon>
        <taxon>Clostridia</taxon>
        <taxon>Eubacteriales</taxon>
        <taxon>Oscillospiraceae</taxon>
        <taxon>Acetivibrio</taxon>
    </lineage>
</organism>
<dbReference type="PANTHER" id="PTHR37165">
    <property type="entry name" value="PEPTIDASE U56 FAMILY"/>
    <property type="match status" value="1"/>
</dbReference>
<keyword evidence="3" id="KW-1284">Encapsulin nanocompartment</keyword>
<evidence type="ECO:0000313" key="6">
    <source>
        <dbReference type="Proteomes" id="UP000223596"/>
    </source>
</evidence>
<proteinExistence type="inferred from homology"/>
<dbReference type="Pfam" id="PF04454">
    <property type="entry name" value="Linocin_M18"/>
    <property type="match status" value="1"/>
</dbReference>
<accession>A0AB36TIY9</accession>
<dbReference type="EMBL" id="PDBW01000001">
    <property type="protein sequence ID" value="PFH03561.1"/>
    <property type="molecule type" value="Genomic_DNA"/>
</dbReference>
<evidence type="ECO:0000256" key="1">
    <source>
        <dbReference type="ARBA" id="ARBA00033738"/>
    </source>
</evidence>
<dbReference type="Gene3D" id="3.30.2400.30">
    <property type="match status" value="1"/>
</dbReference>
<evidence type="ECO:0000256" key="2">
    <source>
        <dbReference type="ARBA" id="ARBA00033743"/>
    </source>
</evidence>
<dbReference type="PANTHER" id="PTHR37165:SF1">
    <property type="entry name" value="TYPE 1 ENCAPSULIN SHELL PROTEIN"/>
    <property type="match status" value="1"/>
</dbReference>
<dbReference type="RefSeq" id="WP_003517766.1">
    <property type="nucleotide sequence ID" value="NZ_CP013828.1"/>
</dbReference>
<dbReference type="Proteomes" id="UP000223596">
    <property type="component" value="Unassembled WGS sequence"/>
</dbReference>
<gene>
    <name evidence="5" type="ORF">M972_112372</name>
</gene>
<comment type="subcellular location">
    <subcellularLocation>
        <location evidence="1">Encapsulin nanocompartment</location>
    </subcellularLocation>
</comment>
<evidence type="ECO:0000256" key="4">
    <source>
        <dbReference type="ARBA" id="ARBA00050023"/>
    </source>
</evidence>
<dbReference type="InterPro" id="IPR007544">
    <property type="entry name" value="ENCAP"/>
</dbReference>
<reference evidence="5 6" key="1">
    <citation type="submission" date="2017-09" db="EMBL/GenBank/DDBJ databases">
        <title>Evaluation of Pacific Biosciences Sequencing Technology to Finishing C. thermocellum Genome Sequences.</title>
        <authorList>
            <person name="Brown S."/>
        </authorList>
    </citation>
    <scope>NUCLEOTIDE SEQUENCE [LARGE SCALE GENOMIC DNA]</scope>
    <source>
        <strain evidence="5 6">AD2</strain>
    </source>
</reference>
<dbReference type="PIRSF" id="PIRSF019254">
    <property type="entry name" value="CFP29"/>
    <property type="match status" value="1"/>
</dbReference>
<evidence type="ECO:0000313" key="5">
    <source>
        <dbReference type="EMBL" id="PFH03561.1"/>
    </source>
</evidence>